<keyword evidence="3" id="KW-1185">Reference proteome</keyword>
<dbReference type="KEGG" id="msil:METEAL_17320"/>
<feature type="domain" description="EAL" evidence="1">
    <location>
        <begin position="1"/>
        <end position="243"/>
    </location>
</feature>
<protein>
    <recommendedName>
        <fullName evidence="1">EAL domain-containing protein</fullName>
    </recommendedName>
</protein>
<proteinExistence type="predicted"/>
<dbReference type="Pfam" id="PF00563">
    <property type="entry name" value="EAL"/>
    <property type="match status" value="1"/>
</dbReference>
<sequence>MNQSLLESILDFRRPAVTYTHSIIDLKDGATVAREVLTRFETQPGVMRTVGDLLVDVSLSAESRVRLDLLCLGAIFTTLERHPITDHLLFVNLDPLTLEHPEFWYQIEPWLWNLSIPPHRVVFEITESYSRHSLDQLEFFSKRLRALGVRIAVDDLGSGIASLAHMAHLSPDFFKVDKSLVRGIHRRPYQAALLNALSRFAERMRVGYIVEGIETTEELQAVIDADVPWGQGFIFGEPEPLVF</sequence>
<dbReference type="SUPFAM" id="SSF141868">
    <property type="entry name" value="EAL domain-like"/>
    <property type="match status" value="1"/>
</dbReference>
<accession>A0AA48H656</accession>
<name>A0AA48H656_9BACT</name>
<dbReference type="EMBL" id="AP027080">
    <property type="protein sequence ID" value="BDU72558.1"/>
    <property type="molecule type" value="Genomic_DNA"/>
</dbReference>
<reference evidence="3" key="1">
    <citation type="journal article" date="2023" name="Int. J. Syst. Evol. Microbiol.">
        <title>Mesoterricola silvestris gen. nov., sp. nov., Mesoterricola sediminis sp. nov., Geothrix oryzae sp. nov., Geothrix edaphica sp. nov., Geothrix rubra sp. nov., and Geothrix limicola sp. nov., six novel members of Acidobacteriota isolated from soils.</title>
        <authorList>
            <person name="Itoh H."/>
            <person name="Sugisawa Y."/>
            <person name="Mise K."/>
            <person name="Xu Z."/>
            <person name="Kuniyasu M."/>
            <person name="Ushijima N."/>
            <person name="Kawano K."/>
            <person name="Kobayashi E."/>
            <person name="Shiratori Y."/>
            <person name="Masuda Y."/>
            <person name="Senoo K."/>
        </authorList>
    </citation>
    <scope>NUCLEOTIDE SEQUENCE [LARGE SCALE GENOMIC DNA]</scope>
    <source>
        <strain evidence="3">W79</strain>
    </source>
</reference>
<dbReference type="InterPro" id="IPR035919">
    <property type="entry name" value="EAL_sf"/>
</dbReference>
<dbReference type="RefSeq" id="WP_316415471.1">
    <property type="nucleotide sequence ID" value="NZ_AP027080.1"/>
</dbReference>
<organism evidence="2 3">
    <name type="scientific">Mesoterricola silvestris</name>
    <dbReference type="NCBI Taxonomy" id="2927979"/>
    <lineage>
        <taxon>Bacteria</taxon>
        <taxon>Pseudomonadati</taxon>
        <taxon>Acidobacteriota</taxon>
        <taxon>Holophagae</taxon>
        <taxon>Holophagales</taxon>
        <taxon>Holophagaceae</taxon>
        <taxon>Mesoterricola</taxon>
    </lineage>
</organism>
<gene>
    <name evidence="2" type="ORF">METEAL_17320</name>
</gene>
<dbReference type="PROSITE" id="PS50883">
    <property type="entry name" value="EAL"/>
    <property type="match status" value="1"/>
</dbReference>
<dbReference type="SMART" id="SM00052">
    <property type="entry name" value="EAL"/>
    <property type="match status" value="1"/>
</dbReference>
<dbReference type="GO" id="GO:0071111">
    <property type="term" value="F:cyclic-guanylate-specific phosphodiesterase activity"/>
    <property type="evidence" value="ECO:0007669"/>
    <property type="project" value="InterPro"/>
</dbReference>
<dbReference type="PANTHER" id="PTHR33121">
    <property type="entry name" value="CYCLIC DI-GMP PHOSPHODIESTERASE PDEF"/>
    <property type="match status" value="1"/>
</dbReference>
<evidence type="ECO:0000313" key="3">
    <source>
        <dbReference type="Proteomes" id="UP001238179"/>
    </source>
</evidence>
<evidence type="ECO:0000259" key="1">
    <source>
        <dbReference type="PROSITE" id="PS50883"/>
    </source>
</evidence>
<dbReference type="InterPro" id="IPR050706">
    <property type="entry name" value="Cyclic-di-GMP_PDE-like"/>
</dbReference>
<dbReference type="Proteomes" id="UP001238179">
    <property type="component" value="Chromosome"/>
</dbReference>
<evidence type="ECO:0000313" key="2">
    <source>
        <dbReference type="EMBL" id="BDU72558.1"/>
    </source>
</evidence>
<dbReference type="CDD" id="cd01948">
    <property type="entry name" value="EAL"/>
    <property type="match status" value="1"/>
</dbReference>
<dbReference type="Gene3D" id="3.20.20.450">
    <property type="entry name" value="EAL domain"/>
    <property type="match status" value="1"/>
</dbReference>
<dbReference type="PANTHER" id="PTHR33121:SF70">
    <property type="entry name" value="SIGNALING PROTEIN YKOW"/>
    <property type="match status" value="1"/>
</dbReference>
<dbReference type="AlphaFoldDB" id="A0AA48H656"/>
<dbReference type="InterPro" id="IPR001633">
    <property type="entry name" value="EAL_dom"/>
</dbReference>